<keyword evidence="1" id="KW-0812">Transmembrane</keyword>
<feature type="transmembrane region" description="Helical" evidence="1">
    <location>
        <begin position="12"/>
        <end position="32"/>
    </location>
</feature>
<keyword evidence="1" id="KW-0472">Membrane</keyword>
<evidence type="ECO:0000313" key="2">
    <source>
        <dbReference type="EMBL" id="TEB04615.1"/>
    </source>
</evidence>
<sequence>MKMSIKLTKANKIHIAVIFVFIAYLSLANFIFDKLLLVEGESKQQKVELKKATNDDIVYCVDNIVESQIKWKDCIQIEGWGFIREKDNVNTKTYVVLRSEDNAYAFDVVSRYRPDVRRQFASILNQDAIGFGASISKNIIKDGRYDVGLYIDNGDDKALAFNDAVYLTKKDDNIFLRFVSNVKNIKLPEENKHIIYALDKIQDVSEKGEIFTEIVGWAFNDIQSSEDERAYLVLKSDKKTYIFDTMPQKRPDVATAYANYLFKLDKPGFAASIPKEGIENGKYEIGIYIESNGSSYLEYTGQELAI</sequence>
<dbReference type="RefSeq" id="WP_190258972.1">
    <property type="nucleotide sequence ID" value="NZ_QFGA01000003.1"/>
</dbReference>
<dbReference type="AlphaFoldDB" id="A0A4Y7R6P3"/>
<accession>A0A4Y7R6P3</accession>
<evidence type="ECO:0000256" key="1">
    <source>
        <dbReference type="SAM" id="Phobius"/>
    </source>
</evidence>
<proteinExistence type="predicted"/>
<keyword evidence="3" id="KW-1185">Reference proteome</keyword>
<keyword evidence="1" id="KW-1133">Transmembrane helix</keyword>
<evidence type="ECO:0000313" key="3">
    <source>
        <dbReference type="Proteomes" id="UP000298324"/>
    </source>
</evidence>
<dbReference type="EMBL" id="QFGA01000003">
    <property type="protein sequence ID" value="TEB04615.1"/>
    <property type="molecule type" value="Genomic_DNA"/>
</dbReference>
<comment type="caution">
    <text evidence="2">The sequence shown here is derived from an EMBL/GenBank/DDBJ whole genome shotgun (WGS) entry which is preliminary data.</text>
</comment>
<reference evidence="2 3" key="1">
    <citation type="journal article" date="2018" name="Environ. Microbiol.">
        <title>Novel energy conservation strategies and behaviour of Pelotomaculum schinkii driving syntrophic propionate catabolism.</title>
        <authorList>
            <person name="Hidalgo-Ahumada C.A.P."/>
            <person name="Nobu M.K."/>
            <person name="Narihiro T."/>
            <person name="Tamaki H."/>
            <person name="Liu W.T."/>
            <person name="Kamagata Y."/>
            <person name="Stams A.J.M."/>
            <person name="Imachi H."/>
            <person name="Sousa D.Z."/>
        </authorList>
    </citation>
    <scope>NUCLEOTIDE SEQUENCE [LARGE SCALE GENOMIC DNA]</scope>
    <source>
        <strain evidence="2 3">HH</strain>
    </source>
</reference>
<dbReference type="Proteomes" id="UP000298324">
    <property type="component" value="Unassembled WGS sequence"/>
</dbReference>
<name>A0A4Y7R6P3_9FIRM</name>
<protein>
    <submittedName>
        <fullName evidence="2">Uncharacterized protein</fullName>
    </submittedName>
</protein>
<gene>
    <name evidence="2" type="ORF">Psch_03376</name>
</gene>
<organism evidence="2 3">
    <name type="scientific">Pelotomaculum schinkii</name>
    <dbReference type="NCBI Taxonomy" id="78350"/>
    <lineage>
        <taxon>Bacteria</taxon>
        <taxon>Bacillati</taxon>
        <taxon>Bacillota</taxon>
        <taxon>Clostridia</taxon>
        <taxon>Eubacteriales</taxon>
        <taxon>Desulfotomaculaceae</taxon>
        <taxon>Pelotomaculum</taxon>
    </lineage>
</organism>